<name>A0ABU7DDI0_9TELE</name>
<accession>A0ABU7DDI0</accession>
<evidence type="ECO:0000313" key="2">
    <source>
        <dbReference type="Proteomes" id="UP001352852"/>
    </source>
</evidence>
<proteinExistence type="predicted"/>
<reference evidence="1 2" key="1">
    <citation type="submission" date="2021-06" db="EMBL/GenBank/DDBJ databases">
        <authorList>
            <person name="Palmer J.M."/>
        </authorList>
    </citation>
    <scope>NUCLEOTIDE SEQUENCE [LARGE SCALE GENOMIC DNA]</scope>
    <source>
        <strain evidence="1 2">CL_MEX2019</strain>
        <tissue evidence="1">Muscle</tissue>
    </source>
</reference>
<keyword evidence="2" id="KW-1185">Reference proteome</keyword>
<organism evidence="1 2">
    <name type="scientific">Characodon lateralis</name>
    <dbReference type="NCBI Taxonomy" id="208331"/>
    <lineage>
        <taxon>Eukaryota</taxon>
        <taxon>Metazoa</taxon>
        <taxon>Chordata</taxon>
        <taxon>Craniata</taxon>
        <taxon>Vertebrata</taxon>
        <taxon>Euteleostomi</taxon>
        <taxon>Actinopterygii</taxon>
        <taxon>Neopterygii</taxon>
        <taxon>Teleostei</taxon>
        <taxon>Neoteleostei</taxon>
        <taxon>Acanthomorphata</taxon>
        <taxon>Ovalentaria</taxon>
        <taxon>Atherinomorphae</taxon>
        <taxon>Cyprinodontiformes</taxon>
        <taxon>Goodeidae</taxon>
        <taxon>Characodon</taxon>
    </lineage>
</organism>
<gene>
    <name evidence="1" type="ORF">CHARACLAT_004054</name>
</gene>
<dbReference type="Proteomes" id="UP001352852">
    <property type="component" value="Unassembled WGS sequence"/>
</dbReference>
<dbReference type="EMBL" id="JAHUTJ010024775">
    <property type="protein sequence ID" value="MED6273183.1"/>
    <property type="molecule type" value="Genomic_DNA"/>
</dbReference>
<evidence type="ECO:0000313" key="1">
    <source>
        <dbReference type="EMBL" id="MED6273183.1"/>
    </source>
</evidence>
<sequence>MIVSHVVMVSSENFNLQFLCQIDQIFQRILQQSSAHCKFASFALTVAVVSSMHVYKFTLIRYSHLMHEIDKSDMGQIEIKLKGQKKGLKSLRNIQKYKQLNIIS</sequence>
<protein>
    <submittedName>
        <fullName evidence="1">Uncharacterized protein</fullName>
    </submittedName>
</protein>
<comment type="caution">
    <text evidence="1">The sequence shown here is derived from an EMBL/GenBank/DDBJ whole genome shotgun (WGS) entry which is preliminary data.</text>
</comment>